<name>A0AAF3EF00_9BILA</name>
<keyword evidence="2" id="KW-1185">Reference proteome</keyword>
<sequence length="284" mass="30856">MTSATAGKEMEIEILIEEGEPLGATPNDKLTITKVQEGTVAEGHLQVGDQILKLNGFPLNNANDFFRRLRFAPPVARLTILRGGEKARELATRVHIPADREKLIQRRDGYAYELAKLNWAPGGPKLGLGIKHYQNRVLVSRADPGSLAAACLQIGDHLIDIDGTPVTDKDVARDLLLKALQTKGEVASVIERPVSGEAKHWIQQALATQTAAPPSVQMNSDVRAIAARQRAALPAKATIVPKSILIKPGAAPPKNRRVVVAEKTNKEHMIASDNEGRNLRSVRK</sequence>
<dbReference type="SUPFAM" id="SSF50156">
    <property type="entry name" value="PDZ domain-like"/>
    <property type="match status" value="2"/>
</dbReference>
<dbReference type="InterPro" id="IPR040264">
    <property type="entry name" value="T15H9.4-like"/>
</dbReference>
<feature type="domain" description="PDZ" evidence="1">
    <location>
        <begin position="11"/>
        <end position="84"/>
    </location>
</feature>
<dbReference type="InterPro" id="IPR001478">
    <property type="entry name" value="PDZ"/>
</dbReference>
<dbReference type="WBParaSite" id="MBELARI_LOCUS12560">
    <property type="protein sequence ID" value="MBELARI_LOCUS12560"/>
    <property type="gene ID" value="MBELARI_LOCUS12560"/>
</dbReference>
<evidence type="ECO:0000259" key="1">
    <source>
        <dbReference type="PROSITE" id="PS50106"/>
    </source>
</evidence>
<dbReference type="PANTHER" id="PTHR31327">
    <property type="entry name" value="SPERM MEIOSIS PDZ DOMAIN CONTAINING PROTEINS-RELATED"/>
    <property type="match status" value="1"/>
</dbReference>
<dbReference type="PROSITE" id="PS50106">
    <property type="entry name" value="PDZ"/>
    <property type="match status" value="2"/>
</dbReference>
<dbReference type="InterPro" id="IPR036034">
    <property type="entry name" value="PDZ_sf"/>
</dbReference>
<dbReference type="CDD" id="cd00136">
    <property type="entry name" value="PDZ_canonical"/>
    <property type="match status" value="1"/>
</dbReference>
<protein>
    <submittedName>
        <fullName evidence="3">PDZ domain-containing protein</fullName>
    </submittedName>
</protein>
<proteinExistence type="predicted"/>
<evidence type="ECO:0000313" key="3">
    <source>
        <dbReference type="WBParaSite" id="MBELARI_LOCUS12560"/>
    </source>
</evidence>
<reference evidence="3" key="1">
    <citation type="submission" date="2024-02" db="UniProtKB">
        <authorList>
            <consortium name="WormBaseParasite"/>
        </authorList>
    </citation>
    <scope>IDENTIFICATION</scope>
</reference>
<dbReference type="Proteomes" id="UP000887575">
    <property type="component" value="Unassembled WGS sequence"/>
</dbReference>
<dbReference type="AlphaFoldDB" id="A0AAF3EF00"/>
<feature type="domain" description="PDZ" evidence="1">
    <location>
        <begin position="114"/>
        <end position="189"/>
    </location>
</feature>
<dbReference type="Gene3D" id="2.30.42.10">
    <property type="match status" value="2"/>
</dbReference>
<accession>A0AAF3EF00</accession>
<evidence type="ECO:0000313" key="2">
    <source>
        <dbReference type="Proteomes" id="UP000887575"/>
    </source>
</evidence>
<dbReference type="Pfam" id="PF00595">
    <property type="entry name" value="PDZ"/>
    <property type="match status" value="1"/>
</dbReference>
<dbReference type="SMART" id="SM00228">
    <property type="entry name" value="PDZ"/>
    <property type="match status" value="2"/>
</dbReference>
<organism evidence="2 3">
    <name type="scientific">Mesorhabditis belari</name>
    <dbReference type="NCBI Taxonomy" id="2138241"/>
    <lineage>
        <taxon>Eukaryota</taxon>
        <taxon>Metazoa</taxon>
        <taxon>Ecdysozoa</taxon>
        <taxon>Nematoda</taxon>
        <taxon>Chromadorea</taxon>
        <taxon>Rhabditida</taxon>
        <taxon>Rhabditina</taxon>
        <taxon>Rhabditomorpha</taxon>
        <taxon>Rhabditoidea</taxon>
        <taxon>Rhabditidae</taxon>
        <taxon>Mesorhabditinae</taxon>
        <taxon>Mesorhabditis</taxon>
    </lineage>
</organism>
<dbReference type="PANTHER" id="PTHR31327:SF7">
    <property type="entry name" value="PDZ DOMAIN-CONTAINING PROTEIN"/>
    <property type="match status" value="1"/>
</dbReference>